<dbReference type="EMBL" id="LLXL01003826">
    <property type="protein sequence ID" value="PKK58119.1"/>
    <property type="molecule type" value="Genomic_DNA"/>
</dbReference>
<dbReference type="VEuPathDB" id="FungiDB:FUN_024044"/>
<reference evidence="2 3" key="2">
    <citation type="submission" date="2017-10" db="EMBL/GenBank/DDBJ databases">
        <title>Extensive intraspecific genome diversity in a model arbuscular mycorrhizal fungus.</title>
        <authorList>
            <person name="Chen E.C.H."/>
            <person name="Morin E."/>
            <person name="Baudet D."/>
            <person name="Noel J."/>
            <person name="Ndikumana S."/>
            <person name="Charron P."/>
            <person name="St-Onge C."/>
            <person name="Giorgi J."/>
            <person name="Grigoriev I.V."/>
            <person name="Roux C."/>
            <person name="Martin F.M."/>
            <person name="Corradi N."/>
        </authorList>
    </citation>
    <scope>NUCLEOTIDE SEQUENCE [LARGE SCALE GENOMIC DNA]</scope>
    <source>
        <strain evidence="2 3">C2</strain>
    </source>
</reference>
<feature type="non-terminal residue" evidence="2">
    <location>
        <position position="255"/>
    </location>
</feature>
<organism evidence="2 3">
    <name type="scientific">Rhizophagus irregularis</name>
    <dbReference type="NCBI Taxonomy" id="588596"/>
    <lineage>
        <taxon>Eukaryota</taxon>
        <taxon>Fungi</taxon>
        <taxon>Fungi incertae sedis</taxon>
        <taxon>Mucoromycota</taxon>
        <taxon>Glomeromycotina</taxon>
        <taxon>Glomeromycetes</taxon>
        <taxon>Glomerales</taxon>
        <taxon>Glomeraceae</taxon>
        <taxon>Rhizophagus</taxon>
    </lineage>
</organism>
<gene>
    <name evidence="2" type="ORF">RhiirC2_796831</name>
</gene>
<dbReference type="InterPro" id="IPR004330">
    <property type="entry name" value="FAR1_DNA_bnd_dom"/>
</dbReference>
<proteinExistence type="predicted"/>
<dbReference type="AlphaFoldDB" id="A0A2N1M917"/>
<dbReference type="VEuPathDB" id="FungiDB:RhiirFUN_026514"/>
<reference evidence="2 3" key="1">
    <citation type="submission" date="2016-04" db="EMBL/GenBank/DDBJ databases">
        <title>Genome analyses suggest a sexual origin of heterokaryosis in a supposedly ancient asexual fungus.</title>
        <authorList>
            <person name="Ropars J."/>
            <person name="Sedzielewska K."/>
            <person name="Noel J."/>
            <person name="Charron P."/>
            <person name="Farinelli L."/>
            <person name="Marton T."/>
            <person name="Kruger M."/>
            <person name="Pelin A."/>
            <person name="Brachmann A."/>
            <person name="Corradi N."/>
        </authorList>
    </citation>
    <scope>NUCLEOTIDE SEQUENCE [LARGE SCALE GENOMIC DNA]</scope>
    <source>
        <strain evidence="2 3">C2</strain>
    </source>
</reference>
<evidence type="ECO:0000313" key="3">
    <source>
        <dbReference type="Proteomes" id="UP000233469"/>
    </source>
</evidence>
<sequence>MENILNPNFSYSPNMLFNSYYDSSYSGSDLLDGYQYESPDLLIFEFYGFPYDSSDLFLEDYDILNETQIGNVRRIDVSVNEDINRYDFPEDERINSRRYDISDDEDRNFNHQEWEYDDSKYEEEKNILELNQGMEFETCELAESYFNEYAKQQGFSFHKKRRILDPTDSTITRRRTYECSHARTHEIQKVILEENRRDRDSEMIGCLWHINFSFPKSGNGICINSIVGIHNHDMNPCITEIALKFQKLTDKMLEK</sequence>
<comment type="caution">
    <text evidence="2">The sequence shown here is derived from an EMBL/GenBank/DDBJ whole genome shotgun (WGS) entry which is preliminary data.</text>
</comment>
<feature type="domain" description="FAR1" evidence="1">
    <location>
        <begin position="145"/>
        <end position="236"/>
    </location>
</feature>
<accession>A0A2N1M917</accession>
<name>A0A2N1M917_9GLOM</name>
<evidence type="ECO:0000313" key="2">
    <source>
        <dbReference type="EMBL" id="PKK58119.1"/>
    </source>
</evidence>
<dbReference type="Proteomes" id="UP000233469">
    <property type="component" value="Unassembled WGS sequence"/>
</dbReference>
<dbReference type="Pfam" id="PF03101">
    <property type="entry name" value="FAR1"/>
    <property type="match status" value="1"/>
</dbReference>
<dbReference type="VEuPathDB" id="FungiDB:RhiirA1_458748"/>
<dbReference type="PANTHER" id="PTHR46328">
    <property type="entry name" value="FAR-RED IMPAIRED RESPONSIVE (FAR1) FAMILY PROTEIN-RELATED"/>
    <property type="match status" value="1"/>
</dbReference>
<protein>
    <recommendedName>
        <fullName evidence="1">FAR1 domain-containing protein</fullName>
    </recommendedName>
</protein>
<evidence type="ECO:0000259" key="1">
    <source>
        <dbReference type="Pfam" id="PF03101"/>
    </source>
</evidence>